<dbReference type="AlphaFoldDB" id="A0A9W9R1F9"/>
<gene>
    <name evidence="2" type="ORF">N7452_000971</name>
</gene>
<evidence type="ECO:0000313" key="3">
    <source>
        <dbReference type="Proteomes" id="UP001147695"/>
    </source>
</evidence>
<evidence type="ECO:0000313" key="2">
    <source>
        <dbReference type="EMBL" id="KAJ5351997.1"/>
    </source>
</evidence>
<proteinExistence type="predicted"/>
<evidence type="ECO:0000256" key="1">
    <source>
        <dbReference type="SAM" id="MobiDB-lite"/>
    </source>
</evidence>
<feature type="region of interest" description="Disordered" evidence="1">
    <location>
        <begin position="1"/>
        <end position="23"/>
    </location>
</feature>
<comment type="caution">
    <text evidence="2">The sequence shown here is derived from an EMBL/GenBank/DDBJ whole genome shotgun (WGS) entry which is preliminary data.</text>
</comment>
<dbReference type="EMBL" id="JAPZBQ010000001">
    <property type="protein sequence ID" value="KAJ5351997.1"/>
    <property type="molecule type" value="Genomic_DNA"/>
</dbReference>
<name>A0A9W9R1F9_PENBR</name>
<protein>
    <submittedName>
        <fullName evidence="2">Uncharacterized protein</fullName>
    </submittedName>
</protein>
<accession>A0A9W9R1F9</accession>
<organism evidence="2 3">
    <name type="scientific">Penicillium brevicompactum</name>
    <dbReference type="NCBI Taxonomy" id="5074"/>
    <lineage>
        <taxon>Eukaryota</taxon>
        <taxon>Fungi</taxon>
        <taxon>Dikarya</taxon>
        <taxon>Ascomycota</taxon>
        <taxon>Pezizomycotina</taxon>
        <taxon>Eurotiomycetes</taxon>
        <taxon>Eurotiomycetidae</taxon>
        <taxon>Eurotiales</taxon>
        <taxon>Aspergillaceae</taxon>
        <taxon>Penicillium</taxon>
    </lineage>
</organism>
<sequence length="199" mass="22871">MAAQHRTPNHLHDERTARVPDQPQHALSLRGVKICCRGEIKVHQSEPFVSVDITRERQISLGSGSISPISVCLGMPIRFWKDPNSRFHHNPPGWKDYMTADSNPDVAFMMMETDPFYESWGWAPGYRNREIGSVLAVREDGQELAVNDMEMVCHFARNRLQPMFENVIELGSSVGRRQRVVDFITWDNVRSYWEQTGGE</sequence>
<dbReference type="Proteomes" id="UP001147695">
    <property type="component" value="Unassembled WGS sequence"/>
</dbReference>
<reference evidence="2" key="1">
    <citation type="submission" date="2022-12" db="EMBL/GenBank/DDBJ databases">
        <authorList>
            <person name="Petersen C."/>
        </authorList>
    </citation>
    <scope>NUCLEOTIDE SEQUENCE</scope>
    <source>
        <strain evidence="2">IBT 35673</strain>
    </source>
</reference>
<reference evidence="2" key="2">
    <citation type="journal article" date="2023" name="IMA Fungus">
        <title>Comparative genomic study of the Penicillium genus elucidates a diverse pangenome and 15 lateral gene transfer events.</title>
        <authorList>
            <person name="Petersen C."/>
            <person name="Sorensen T."/>
            <person name="Nielsen M.R."/>
            <person name="Sondergaard T.E."/>
            <person name="Sorensen J.L."/>
            <person name="Fitzpatrick D.A."/>
            <person name="Frisvad J.C."/>
            <person name="Nielsen K.L."/>
        </authorList>
    </citation>
    <scope>NUCLEOTIDE SEQUENCE</scope>
    <source>
        <strain evidence="2">IBT 35673</strain>
    </source>
</reference>